<feature type="compositionally biased region" description="Basic and acidic residues" evidence="1">
    <location>
        <begin position="346"/>
        <end position="355"/>
    </location>
</feature>
<feature type="compositionally biased region" description="Pro residues" evidence="1">
    <location>
        <begin position="263"/>
        <end position="275"/>
    </location>
</feature>
<name>A0A9W6T6I2_CANBO</name>
<evidence type="ECO:0000256" key="1">
    <source>
        <dbReference type="SAM" id="MobiDB-lite"/>
    </source>
</evidence>
<keyword evidence="3" id="KW-1185">Reference proteome</keyword>
<feature type="region of interest" description="Disordered" evidence="1">
    <location>
        <begin position="68"/>
        <end position="129"/>
    </location>
</feature>
<accession>A0A9W6T6I2</accession>
<gene>
    <name evidence="2" type="ORF">Cboi02_000567800</name>
</gene>
<feature type="region of interest" description="Disordered" evidence="1">
    <location>
        <begin position="346"/>
        <end position="402"/>
    </location>
</feature>
<proteinExistence type="predicted"/>
<sequence length="611" mass="70015">MTIFISNVADVIFAGIKSSTKLSITDKFENFVNKINPYCYNLFNFLSYILQKNEVDPREFKYLEDNYSNDDSTTSSSINSKPSFSRSNTNISTLSQSRGFKTRNNSTISINGSSNNTNTNSNSSAVNKKIRKNRIVSKDKIKKLSNRKIFTRLFLVDQDIEHLNSKYINDKKLKLGEPFKCNYTYHDINDDDNNTAIGSDMISNIGSNIASTNTIDPGRNDGISIVHTELPLPQPLYLSNTPDVISEGESPKNVNTLVSPQQPALPPPTRAPVPSNPLNFNTFDNFDQSQNGNGNASANANSNSSMITLDSNRSKHKNFFIKCFQFIINFGDHGDDERDYPCMSDFDKDKYRNYDRNGNGGPQNKYYDEKSYNDDEDDDEDDDDDDYDEYDDEYGNGDYDDEKAAIENDAEVLDFIDKNSNQQGSVSLTYTKNFEILRNLMKYKKEGQIETSNNPEEDRVLHLMEKYDHLRNLKHNHTDSGKGKIIRTKFNKKNDEILLALSDMAQVFLHLKRSIIQQSSDPDKKYGFREWDTMLRLTGKSELADDDLFWLSEDSPFCFPHNEPQYFAIEYLSFLEMQIQNFAVLYDNKDFSNIDNLKNNNNSQNTTQINT</sequence>
<feature type="compositionally biased region" description="Acidic residues" evidence="1">
    <location>
        <begin position="374"/>
        <end position="401"/>
    </location>
</feature>
<feature type="compositionally biased region" description="Polar residues" evidence="1">
    <location>
        <begin position="276"/>
        <end position="287"/>
    </location>
</feature>
<organism evidence="2 3">
    <name type="scientific">Candida boidinii</name>
    <name type="common">Yeast</name>
    <dbReference type="NCBI Taxonomy" id="5477"/>
    <lineage>
        <taxon>Eukaryota</taxon>
        <taxon>Fungi</taxon>
        <taxon>Dikarya</taxon>
        <taxon>Ascomycota</taxon>
        <taxon>Saccharomycotina</taxon>
        <taxon>Pichiomycetes</taxon>
        <taxon>Pichiales</taxon>
        <taxon>Pichiaceae</taxon>
        <taxon>Ogataea</taxon>
        <taxon>Ogataea/Candida clade</taxon>
    </lineage>
</organism>
<reference evidence="2" key="1">
    <citation type="submission" date="2023-04" db="EMBL/GenBank/DDBJ databases">
        <title>Candida boidinii NBRC 10035.</title>
        <authorList>
            <person name="Ichikawa N."/>
            <person name="Sato H."/>
            <person name="Tonouchi N."/>
        </authorList>
    </citation>
    <scope>NUCLEOTIDE SEQUENCE</scope>
    <source>
        <strain evidence="2">NBRC 10035</strain>
    </source>
</reference>
<evidence type="ECO:0000313" key="3">
    <source>
        <dbReference type="Proteomes" id="UP001165120"/>
    </source>
</evidence>
<feature type="compositionally biased region" description="Polar residues" evidence="1">
    <location>
        <begin position="89"/>
        <end position="103"/>
    </location>
</feature>
<feature type="compositionally biased region" description="Low complexity" evidence="1">
    <location>
        <begin position="68"/>
        <end position="88"/>
    </location>
</feature>
<comment type="caution">
    <text evidence="2">The sequence shown here is derived from an EMBL/GenBank/DDBJ whole genome shotgun (WGS) entry which is preliminary data.</text>
</comment>
<dbReference type="EMBL" id="BSXN01002901">
    <property type="protein sequence ID" value="GME77965.1"/>
    <property type="molecule type" value="Genomic_DNA"/>
</dbReference>
<feature type="compositionally biased region" description="Low complexity" evidence="1">
    <location>
        <begin position="104"/>
        <end position="124"/>
    </location>
</feature>
<protein>
    <submittedName>
        <fullName evidence="2">Unnamed protein product</fullName>
    </submittedName>
</protein>
<dbReference type="AlphaFoldDB" id="A0A9W6T6I2"/>
<feature type="region of interest" description="Disordered" evidence="1">
    <location>
        <begin position="247"/>
        <end position="299"/>
    </location>
</feature>
<dbReference type="Proteomes" id="UP001165120">
    <property type="component" value="Unassembled WGS sequence"/>
</dbReference>
<feature type="compositionally biased region" description="Low complexity" evidence="1">
    <location>
        <begin position="288"/>
        <end position="299"/>
    </location>
</feature>
<evidence type="ECO:0000313" key="2">
    <source>
        <dbReference type="EMBL" id="GME77965.1"/>
    </source>
</evidence>